<name>A0ABT8TGK2_9GAMM</name>
<dbReference type="PANTHER" id="PTHR35369:SF2">
    <property type="entry name" value="BLR3025 PROTEIN"/>
    <property type="match status" value="1"/>
</dbReference>
<dbReference type="InterPro" id="IPR001126">
    <property type="entry name" value="UmuC"/>
</dbReference>
<sequence length="467" mass="52792">MLWLYLHFPALQLNSLAPTEQPRALVCERSHTLVQLNGPARAAGLTPAMGLAMASSLCRQLEVIPYNAELNTRRLHEMARQLYAASAEIMLFEPDGLLFKAESMLRYYGGFTRYWSTLERLLNAEQVEVIPATGLRPANARLMARAGQACLDTAPEPLEQQWQWIALQHSELPAKTLSQLHQLGLFRFAELLQLPMSELANRLDRDSISYLRTLTGQKASPVHYFAPPAYFEHYRELPWELSTSLLLREYVQRSLTSLEQFLKARAQVTDAFSLTLHQHQLAPKVVRIEAGRGECRARVWQRLLDVKFESVHLDTPASGFTLRADPGYCDSPEHRDLFDQASGPCNRAELIALLRAKLGAEALGYVPLADDHRPECVAFPQPGTGTVTADTALALRPSLLLKTPRLYRDPLSIVTGPERITTGWWDQNSVIRDYYIARNRQGAWLWVFLAQGDKLSSPAWYLHGYFS</sequence>
<evidence type="ECO:0000313" key="4">
    <source>
        <dbReference type="Proteomes" id="UP001168380"/>
    </source>
</evidence>
<dbReference type="PANTHER" id="PTHR35369">
    <property type="entry name" value="BLR3025 PROTEIN-RELATED"/>
    <property type="match status" value="1"/>
</dbReference>
<keyword evidence="4" id="KW-1185">Reference proteome</keyword>
<proteinExistence type="predicted"/>
<reference evidence="3" key="1">
    <citation type="submission" date="2023-07" db="EMBL/GenBank/DDBJ databases">
        <title>Gilvimarinus algae sp. nov., isolated from the surface of Kelp.</title>
        <authorList>
            <person name="Sun Y.Y."/>
            <person name="Gong Y."/>
            <person name="Du Z.J."/>
        </authorList>
    </citation>
    <scope>NUCLEOTIDE SEQUENCE</scope>
    <source>
        <strain evidence="3">SDUM040014</strain>
    </source>
</reference>
<dbReference type="SUPFAM" id="SSF56672">
    <property type="entry name" value="DNA/RNA polymerases"/>
    <property type="match status" value="1"/>
</dbReference>
<protein>
    <submittedName>
        <fullName evidence="3">DNA polymerase Y family protein</fullName>
    </submittedName>
</protein>
<comment type="caution">
    <text evidence="3">The sequence shown here is derived from an EMBL/GenBank/DDBJ whole genome shotgun (WGS) entry which is preliminary data.</text>
</comment>
<accession>A0ABT8TGK2</accession>
<organism evidence="3 4">
    <name type="scientific">Gilvimarinus algae</name>
    <dbReference type="NCBI Taxonomy" id="3058037"/>
    <lineage>
        <taxon>Bacteria</taxon>
        <taxon>Pseudomonadati</taxon>
        <taxon>Pseudomonadota</taxon>
        <taxon>Gammaproteobacteria</taxon>
        <taxon>Cellvibrionales</taxon>
        <taxon>Cellvibrionaceae</taxon>
        <taxon>Gilvimarinus</taxon>
    </lineage>
</organism>
<dbReference type="EMBL" id="JAULRT010000052">
    <property type="protein sequence ID" value="MDO3382258.1"/>
    <property type="molecule type" value="Genomic_DNA"/>
</dbReference>
<evidence type="ECO:0000313" key="3">
    <source>
        <dbReference type="EMBL" id="MDO3382258.1"/>
    </source>
</evidence>
<evidence type="ECO:0000256" key="1">
    <source>
        <dbReference type="ARBA" id="ARBA00022763"/>
    </source>
</evidence>
<gene>
    <name evidence="3" type="ORF">QWI16_08720</name>
</gene>
<dbReference type="Proteomes" id="UP001168380">
    <property type="component" value="Unassembled WGS sequence"/>
</dbReference>
<dbReference type="RefSeq" id="WP_302712418.1">
    <property type="nucleotide sequence ID" value="NZ_JAULRT010000052.1"/>
</dbReference>
<feature type="domain" description="UmuC" evidence="2">
    <location>
        <begin position="25"/>
        <end position="121"/>
    </location>
</feature>
<dbReference type="CDD" id="cd03468">
    <property type="entry name" value="PolY_like"/>
    <property type="match status" value="1"/>
</dbReference>
<dbReference type="Pfam" id="PF00817">
    <property type="entry name" value="IMS"/>
    <property type="match status" value="1"/>
</dbReference>
<dbReference type="InterPro" id="IPR050356">
    <property type="entry name" value="SulA_CellDiv_inhibitor"/>
</dbReference>
<evidence type="ECO:0000259" key="2">
    <source>
        <dbReference type="Pfam" id="PF00817"/>
    </source>
</evidence>
<keyword evidence="1" id="KW-0227">DNA damage</keyword>
<dbReference type="InterPro" id="IPR043502">
    <property type="entry name" value="DNA/RNA_pol_sf"/>
</dbReference>